<accession>A0A9W9ZN90</accession>
<dbReference type="AlphaFoldDB" id="A0A9W9ZN90"/>
<gene>
    <name evidence="1" type="ORF">OS493_019478</name>
</gene>
<name>A0A9W9ZN90_9CNID</name>
<reference evidence="1" key="1">
    <citation type="submission" date="2023-01" db="EMBL/GenBank/DDBJ databases">
        <title>Genome assembly of the deep-sea coral Lophelia pertusa.</title>
        <authorList>
            <person name="Herrera S."/>
            <person name="Cordes E."/>
        </authorList>
    </citation>
    <scope>NUCLEOTIDE SEQUENCE</scope>
    <source>
        <strain evidence="1">USNM1676648</strain>
        <tissue evidence="1">Polyp</tissue>
    </source>
</reference>
<keyword evidence="2" id="KW-1185">Reference proteome</keyword>
<proteinExistence type="predicted"/>
<comment type="caution">
    <text evidence="1">The sequence shown here is derived from an EMBL/GenBank/DDBJ whole genome shotgun (WGS) entry which is preliminary data.</text>
</comment>
<evidence type="ECO:0000313" key="1">
    <source>
        <dbReference type="EMBL" id="KAJ7384802.1"/>
    </source>
</evidence>
<evidence type="ECO:0000313" key="2">
    <source>
        <dbReference type="Proteomes" id="UP001163046"/>
    </source>
</evidence>
<sequence length="102" mass="11263">MSINCSFSMCTNAADVGGMFSRDHPFCVNIAFLAPFTSSLTLVQSYISTINRWIVSMAVEKLTSSTVGVSVRHLNTSVVSWYAIQVFQAKLHQQTRMSGHTL</sequence>
<protein>
    <submittedName>
        <fullName evidence="1">Uncharacterized protein</fullName>
    </submittedName>
</protein>
<dbReference type="EMBL" id="MU825884">
    <property type="protein sequence ID" value="KAJ7384802.1"/>
    <property type="molecule type" value="Genomic_DNA"/>
</dbReference>
<organism evidence="1 2">
    <name type="scientific">Desmophyllum pertusum</name>
    <dbReference type="NCBI Taxonomy" id="174260"/>
    <lineage>
        <taxon>Eukaryota</taxon>
        <taxon>Metazoa</taxon>
        <taxon>Cnidaria</taxon>
        <taxon>Anthozoa</taxon>
        <taxon>Hexacorallia</taxon>
        <taxon>Scleractinia</taxon>
        <taxon>Caryophylliina</taxon>
        <taxon>Caryophylliidae</taxon>
        <taxon>Desmophyllum</taxon>
    </lineage>
</organism>
<dbReference type="Proteomes" id="UP001163046">
    <property type="component" value="Unassembled WGS sequence"/>
</dbReference>